<dbReference type="InterPro" id="IPR003439">
    <property type="entry name" value="ABC_transporter-like_ATP-bd"/>
</dbReference>
<proteinExistence type="inferred from homology"/>
<dbReference type="GO" id="GO:0031460">
    <property type="term" value="P:glycine betaine transport"/>
    <property type="evidence" value="ECO:0007669"/>
    <property type="project" value="InterPro"/>
</dbReference>
<gene>
    <name evidence="11" type="ORF">SAMN05421670_1880</name>
</gene>
<comment type="catalytic activity">
    <reaction evidence="8">
        <text>a quaternary ammonium(out) + ATP + H2O = a quaternary ammonium(in) + ADP + phosphate + H(+)</text>
        <dbReference type="Rhea" id="RHEA:11036"/>
        <dbReference type="ChEBI" id="CHEBI:15377"/>
        <dbReference type="ChEBI" id="CHEBI:15378"/>
        <dbReference type="ChEBI" id="CHEBI:30616"/>
        <dbReference type="ChEBI" id="CHEBI:35267"/>
        <dbReference type="ChEBI" id="CHEBI:43474"/>
        <dbReference type="ChEBI" id="CHEBI:456216"/>
    </reaction>
</comment>
<dbReference type="PROSITE" id="PS50893">
    <property type="entry name" value="ABC_TRANSPORTER_2"/>
    <property type="match status" value="1"/>
</dbReference>
<dbReference type="SUPFAM" id="SSF52540">
    <property type="entry name" value="P-loop containing nucleoside triphosphate hydrolases"/>
    <property type="match status" value="1"/>
</dbReference>
<dbReference type="InterPro" id="IPR051921">
    <property type="entry name" value="ABC_osmolyte_uptake_ATP-bind"/>
</dbReference>
<dbReference type="Pfam" id="PF00005">
    <property type="entry name" value="ABC_tran"/>
    <property type="match status" value="1"/>
</dbReference>
<sequence>MTVKLKVENVSKIFGPRPKKVISMVEKGVPKDEILAKTGHTVGVYNASMEIMEGETFVIMGLSGSGKSTLIRCLNLLNKPTSGAIYVDGENVVGYNKNQLKYFRQKKIAMVFQHFGLFSHRTVLENIEYGLEIRGMSKAERREIAGKHLETVGLKGYENQFPDELSGGMRQRVGIARALANDPDILLMDEPFSALDPLIRREMQLELLDIQNKLQKTIIFITHDVNEAFKIGDRVAVMKDGKVEQIGTPEEILEKPASNYISEFIRDIDRSKILQAEHIMSKPYGLVSLKDGLNVAIQVMRENGISSAFVTDRKRQLQGIVTIDQAINGLKEKNTLQEVMSTEVKTVKADEYVQDIIPYVLDSKYPIVVTDEELMIKGIILRVHVLASLISESMDEQKETQKL</sequence>
<dbReference type="PROSITE" id="PS00211">
    <property type="entry name" value="ABC_TRANSPORTER_1"/>
    <property type="match status" value="1"/>
</dbReference>
<dbReference type="OrthoDB" id="9802264at2"/>
<dbReference type="PROSITE" id="PS51371">
    <property type="entry name" value="CBS"/>
    <property type="match status" value="1"/>
</dbReference>
<dbReference type="InterPro" id="IPR000644">
    <property type="entry name" value="CBS_dom"/>
</dbReference>
<keyword evidence="8" id="KW-1003">Cell membrane</keyword>
<dbReference type="FunFam" id="3.40.50.300:FF:000201">
    <property type="entry name" value="Glycine betaine/L-proline ABC transporter ATP-binding protein"/>
    <property type="match status" value="1"/>
</dbReference>
<comment type="subcellular location">
    <subcellularLocation>
        <location evidence="8">Cell inner membrane</location>
        <topology evidence="8">Peripheral membrane protein</topology>
    </subcellularLocation>
</comment>
<dbReference type="Proteomes" id="UP000198734">
    <property type="component" value="Unassembled WGS sequence"/>
</dbReference>
<dbReference type="InterPro" id="IPR027417">
    <property type="entry name" value="P-loop_NTPase"/>
</dbReference>
<dbReference type="CDD" id="cd03294">
    <property type="entry name" value="ABC_Pro_Gly_Betaine"/>
    <property type="match status" value="1"/>
</dbReference>
<dbReference type="AlphaFoldDB" id="A0A1I5Y484"/>
<dbReference type="GO" id="GO:0016887">
    <property type="term" value="F:ATP hydrolysis activity"/>
    <property type="evidence" value="ECO:0007669"/>
    <property type="project" value="UniProtKB-UniRule"/>
</dbReference>
<keyword evidence="8" id="KW-0472">Membrane</keyword>
<dbReference type="InterPro" id="IPR005892">
    <property type="entry name" value="Gly-betaine_transp_ATP-bd"/>
</dbReference>
<dbReference type="EMBL" id="FOXU01000002">
    <property type="protein sequence ID" value="SFQ38757.1"/>
    <property type="molecule type" value="Genomic_DNA"/>
</dbReference>
<feature type="domain" description="CBS" evidence="10">
    <location>
        <begin position="280"/>
        <end position="336"/>
    </location>
</feature>
<evidence type="ECO:0000256" key="2">
    <source>
        <dbReference type="ARBA" id="ARBA00022448"/>
    </source>
</evidence>
<dbReference type="SMART" id="SM00382">
    <property type="entry name" value="AAA"/>
    <property type="match status" value="1"/>
</dbReference>
<keyword evidence="6 7" id="KW-0129">CBS domain</keyword>
<evidence type="ECO:0000256" key="7">
    <source>
        <dbReference type="PROSITE-ProRule" id="PRU00703"/>
    </source>
</evidence>
<keyword evidence="2 8" id="KW-0813">Transport</keyword>
<evidence type="ECO:0000256" key="4">
    <source>
        <dbReference type="ARBA" id="ARBA00022840"/>
    </source>
</evidence>
<evidence type="ECO:0000256" key="1">
    <source>
        <dbReference type="ARBA" id="ARBA00005417"/>
    </source>
</evidence>
<evidence type="ECO:0000259" key="9">
    <source>
        <dbReference type="PROSITE" id="PS50893"/>
    </source>
</evidence>
<dbReference type="SMART" id="SM00116">
    <property type="entry name" value="CBS"/>
    <property type="match status" value="2"/>
</dbReference>
<keyword evidence="5" id="KW-0029">Amino-acid transport</keyword>
<evidence type="ECO:0000256" key="3">
    <source>
        <dbReference type="ARBA" id="ARBA00022741"/>
    </source>
</evidence>
<accession>A0A1I5Y484</accession>
<dbReference type="InterPro" id="IPR003593">
    <property type="entry name" value="AAA+_ATPase"/>
</dbReference>
<reference evidence="12" key="1">
    <citation type="submission" date="2016-10" db="EMBL/GenBank/DDBJ databases">
        <authorList>
            <person name="Varghese N."/>
            <person name="Submissions S."/>
        </authorList>
    </citation>
    <scope>NUCLEOTIDE SEQUENCE [LARGE SCALE GENOMIC DNA]</scope>
    <source>
        <strain evidence="12">DSM 11706</strain>
    </source>
</reference>
<evidence type="ECO:0000256" key="8">
    <source>
        <dbReference type="RuleBase" id="RU369116"/>
    </source>
</evidence>
<protein>
    <recommendedName>
        <fullName evidence="8">Quaternary amine transport ATP-binding protein</fullName>
        <ecNumber evidence="8">7.6.2.9</ecNumber>
    </recommendedName>
</protein>
<dbReference type="Gene3D" id="3.10.580.10">
    <property type="entry name" value="CBS-domain"/>
    <property type="match status" value="1"/>
</dbReference>
<evidence type="ECO:0000259" key="10">
    <source>
        <dbReference type="PROSITE" id="PS51371"/>
    </source>
</evidence>
<dbReference type="RefSeq" id="WP_093536464.1">
    <property type="nucleotide sequence ID" value="NZ_FOXU01000002.1"/>
</dbReference>
<dbReference type="SUPFAM" id="SSF54631">
    <property type="entry name" value="CBS-domain pair"/>
    <property type="match status" value="1"/>
</dbReference>
<dbReference type="STRING" id="126156.SAMN05421670_1880"/>
<keyword evidence="3 8" id="KW-0547">Nucleotide-binding</keyword>
<dbReference type="GO" id="GO:0006970">
    <property type="term" value="P:response to osmotic stress"/>
    <property type="evidence" value="ECO:0007669"/>
    <property type="project" value="UniProtKB-ARBA"/>
</dbReference>
<dbReference type="Gene3D" id="3.40.50.300">
    <property type="entry name" value="P-loop containing nucleotide triphosphate hydrolases"/>
    <property type="match status" value="1"/>
</dbReference>
<dbReference type="GO" id="GO:0015418">
    <property type="term" value="F:ABC-type quaternary ammonium compound transporting activity"/>
    <property type="evidence" value="ECO:0007669"/>
    <property type="project" value="UniProtKB-EC"/>
</dbReference>
<keyword evidence="4 8" id="KW-0067">ATP-binding</keyword>
<dbReference type="PANTHER" id="PTHR43869">
    <property type="entry name" value="GLYCINE BETAINE/PROLINE BETAINE TRANSPORT SYSTEM ATP-BINDING PROTEIN PROV"/>
    <property type="match status" value="1"/>
</dbReference>
<keyword evidence="8" id="KW-0997">Cell inner membrane</keyword>
<evidence type="ECO:0000313" key="11">
    <source>
        <dbReference type="EMBL" id="SFQ38757.1"/>
    </source>
</evidence>
<comment type="subunit">
    <text evidence="8">The complex is probably composed of two ATP-binding proteins, two transmembrane proteins and a solute-binding protein.</text>
</comment>
<dbReference type="InterPro" id="IPR017871">
    <property type="entry name" value="ABC_transporter-like_CS"/>
</dbReference>
<feature type="domain" description="ABC transporter" evidence="9">
    <location>
        <begin position="5"/>
        <end position="265"/>
    </location>
</feature>
<dbReference type="GO" id="GO:0006865">
    <property type="term" value="P:amino acid transport"/>
    <property type="evidence" value="ECO:0007669"/>
    <property type="project" value="UniProtKB-UniRule"/>
</dbReference>
<evidence type="ECO:0000256" key="6">
    <source>
        <dbReference type="ARBA" id="ARBA00023122"/>
    </source>
</evidence>
<organism evidence="11 12">
    <name type="scientific">Psychrobacillus psychrotolerans</name>
    <dbReference type="NCBI Taxonomy" id="126156"/>
    <lineage>
        <taxon>Bacteria</taxon>
        <taxon>Bacillati</taxon>
        <taxon>Bacillota</taxon>
        <taxon>Bacilli</taxon>
        <taxon>Bacillales</taxon>
        <taxon>Bacillaceae</taxon>
        <taxon>Psychrobacillus</taxon>
    </lineage>
</organism>
<dbReference type="InterPro" id="IPR046342">
    <property type="entry name" value="CBS_dom_sf"/>
</dbReference>
<dbReference type="NCBIfam" id="TIGR01186">
    <property type="entry name" value="proV"/>
    <property type="match status" value="1"/>
</dbReference>
<dbReference type="GO" id="GO:0005524">
    <property type="term" value="F:ATP binding"/>
    <property type="evidence" value="ECO:0007669"/>
    <property type="project" value="UniProtKB-UniRule"/>
</dbReference>
<dbReference type="Pfam" id="PF00571">
    <property type="entry name" value="CBS"/>
    <property type="match status" value="2"/>
</dbReference>
<evidence type="ECO:0000313" key="12">
    <source>
        <dbReference type="Proteomes" id="UP000198734"/>
    </source>
</evidence>
<keyword evidence="12" id="KW-1185">Reference proteome</keyword>
<comment type="similarity">
    <text evidence="1 8">Belongs to the ABC transporter superfamily.</text>
</comment>
<dbReference type="EC" id="7.6.2.9" evidence="8"/>
<name>A0A1I5Y484_9BACI</name>
<dbReference type="PANTHER" id="PTHR43869:SF1">
    <property type="entry name" value="GLYCINE BETAINE_PROLINE BETAINE TRANSPORT SYSTEM ATP-BINDING PROTEIN PROV"/>
    <property type="match status" value="1"/>
</dbReference>
<evidence type="ECO:0000256" key="5">
    <source>
        <dbReference type="ARBA" id="ARBA00022970"/>
    </source>
</evidence>
<dbReference type="GO" id="GO:0005886">
    <property type="term" value="C:plasma membrane"/>
    <property type="evidence" value="ECO:0007669"/>
    <property type="project" value="UniProtKB-SubCell"/>
</dbReference>